<dbReference type="AlphaFoldDB" id="A0A2S6NCS4"/>
<organism evidence="1 2">
    <name type="scientific">Rhodoblastus sphagnicola</name>
    <dbReference type="NCBI Taxonomy" id="333368"/>
    <lineage>
        <taxon>Bacteria</taxon>
        <taxon>Pseudomonadati</taxon>
        <taxon>Pseudomonadota</taxon>
        <taxon>Alphaproteobacteria</taxon>
        <taxon>Hyphomicrobiales</taxon>
        <taxon>Rhodoblastaceae</taxon>
        <taxon>Rhodoblastus</taxon>
    </lineage>
</organism>
<dbReference type="EMBL" id="NHSJ01000039">
    <property type="protein sequence ID" value="PPQ32422.1"/>
    <property type="molecule type" value="Genomic_DNA"/>
</dbReference>
<gene>
    <name evidence="1" type="ORF">CCR94_05500</name>
</gene>
<keyword evidence="2" id="KW-1185">Reference proteome</keyword>
<comment type="caution">
    <text evidence="1">The sequence shown here is derived from an EMBL/GenBank/DDBJ whole genome shotgun (WGS) entry which is preliminary data.</text>
</comment>
<accession>A0A2S6NCS4</accession>
<protein>
    <submittedName>
        <fullName evidence="1">Uncharacterized protein</fullName>
    </submittedName>
</protein>
<proteinExistence type="predicted"/>
<dbReference type="Proteomes" id="UP000239089">
    <property type="component" value="Unassembled WGS sequence"/>
</dbReference>
<evidence type="ECO:0000313" key="2">
    <source>
        <dbReference type="Proteomes" id="UP000239089"/>
    </source>
</evidence>
<reference evidence="1 2" key="1">
    <citation type="journal article" date="2018" name="Arch. Microbiol.">
        <title>New insights into the metabolic potential of the phototrophic purple bacterium Rhodopila globiformis DSM 161(T) from its draft genome sequence and evidence for a vanadium-dependent nitrogenase.</title>
        <authorList>
            <person name="Imhoff J.F."/>
            <person name="Rahn T."/>
            <person name="Kunzel S."/>
            <person name="Neulinger S.C."/>
        </authorList>
    </citation>
    <scope>NUCLEOTIDE SEQUENCE [LARGE SCALE GENOMIC DNA]</scope>
    <source>
        <strain evidence="1 2">DSM 16996</strain>
    </source>
</reference>
<evidence type="ECO:0000313" key="1">
    <source>
        <dbReference type="EMBL" id="PPQ32422.1"/>
    </source>
</evidence>
<name>A0A2S6NCS4_9HYPH</name>
<sequence length="69" mass="7787">MRIGAIAGVVIARRVSDEAIRVSAHRKADRFAPLAMTGGAKREFVWRPRNPFLFVKLGNFSSLQQAKYR</sequence>